<gene>
    <name evidence="2" type="ORF">HNR42_002820</name>
</gene>
<feature type="compositionally biased region" description="Low complexity" evidence="1">
    <location>
        <begin position="24"/>
        <end position="36"/>
    </location>
</feature>
<dbReference type="AlphaFoldDB" id="A0A841I521"/>
<name>A0A841I521_9DEIO</name>
<evidence type="ECO:0000256" key="1">
    <source>
        <dbReference type="SAM" id="MobiDB-lite"/>
    </source>
</evidence>
<comment type="caution">
    <text evidence="2">The sequence shown here is derived from an EMBL/GenBank/DDBJ whole genome shotgun (WGS) entry which is preliminary data.</text>
</comment>
<organism evidence="2 3">
    <name type="scientific">Deinobacterium chartae</name>
    <dbReference type="NCBI Taxonomy" id="521158"/>
    <lineage>
        <taxon>Bacteria</taxon>
        <taxon>Thermotogati</taxon>
        <taxon>Deinococcota</taxon>
        <taxon>Deinococci</taxon>
        <taxon>Deinococcales</taxon>
        <taxon>Deinococcaceae</taxon>
        <taxon>Deinobacterium</taxon>
    </lineage>
</organism>
<dbReference type="RefSeq" id="WP_183988136.1">
    <property type="nucleotide sequence ID" value="NZ_JACHHG010000011.1"/>
</dbReference>
<feature type="region of interest" description="Disordered" evidence="1">
    <location>
        <begin position="24"/>
        <end position="65"/>
    </location>
</feature>
<protein>
    <submittedName>
        <fullName evidence="2">General stress protein YciG</fullName>
    </submittedName>
</protein>
<evidence type="ECO:0000313" key="2">
    <source>
        <dbReference type="EMBL" id="MBB6099379.1"/>
    </source>
</evidence>
<feature type="compositionally biased region" description="Basic and acidic residues" evidence="1">
    <location>
        <begin position="37"/>
        <end position="46"/>
    </location>
</feature>
<evidence type="ECO:0000313" key="3">
    <source>
        <dbReference type="Proteomes" id="UP000569951"/>
    </source>
</evidence>
<sequence>MANTGRRGFGSMDPAKRREIARLGGRAAHAGGNAHRWTSEEAREAGSKGGRRPRAQRNPRENRSE</sequence>
<reference evidence="2 3" key="1">
    <citation type="submission" date="2020-08" db="EMBL/GenBank/DDBJ databases">
        <title>Genomic Encyclopedia of Type Strains, Phase IV (KMG-IV): sequencing the most valuable type-strain genomes for metagenomic binning, comparative biology and taxonomic classification.</title>
        <authorList>
            <person name="Goeker M."/>
        </authorList>
    </citation>
    <scope>NUCLEOTIDE SEQUENCE [LARGE SCALE GENOMIC DNA]</scope>
    <source>
        <strain evidence="2 3">DSM 21458</strain>
    </source>
</reference>
<proteinExistence type="predicted"/>
<keyword evidence="3" id="KW-1185">Reference proteome</keyword>
<dbReference type="Proteomes" id="UP000569951">
    <property type="component" value="Unassembled WGS sequence"/>
</dbReference>
<dbReference type="EMBL" id="JACHHG010000011">
    <property type="protein sequence ID" value="MBB6099379.1"/>
    <property type="molecule type" value="Genomic_DNA"/>
</dbReference>
<accession>A0A841I521</accession>